<feature type="transmembrane region" description="Helical" evidence="1">
    <location>
        <begin position="6"/>
        <end position="25"/>
    </location>
</feature>
<keyword evidence="1" id="KW-0472">Membrane</keyword>
<dbReference type="EMBL" id="JAPEVG010000073">
    <property type="protein sequence ID" value="KAJ8487786.1"/>
    <property type="molecule type" value="Genomic_DNA"/>
</dbReference>
<feature type="transmembrane region" description="Helical" evidence="1">
    <location>
        <begin position="116"/>
        <end position="136"/>
    </location>
</feature>
<reference evidence="3" key="1">
    <citation type="submission" date="2022-11" db="EMBL/GenBank/DDBJ databases">
        <title>Genome Sequence of Cubamyces cubensis.</title>
        <authorList>
            <person name="Buettner E."/>
        </authorList>
    </citation>
    <scope>NUCLEOTIDE SEQUENCE</scope>
    <source>
        <strain evidence="3">MPL-01</strain>
    </source>
</reference>
<name>A0AAD7TXA6_9APHY</name>
<keyword evidence="1" id="KW-1133">Transmembrane helix</keyword>
<evidence type="ECO:0000313" key="4">
    <source>
        <dbReference type="Proteomes" id="UP001215151"/>
    </source>
</evidence>
<feature type="domain" description="DUF6534" evidence="2">
    <location>
        <begin position="162"/>
        <end position="247"/>
    </location>
</feature>
<evidence type="ECO:0000259" key="2">
    <source>
        <dbReference type="Pfam" id="PF20152"/>
    </source>
</evidence>
<dbReference type="Proteomes" id="UP001215151">
    <property type="component" value="Unassembled WGS sequence"/>
</dbReference>
<proteinExistence type="predicted"/>
<sequence>MADPSPTIGALMVGGIVGATLYGLTCSQGFMYYNRGVKDSNLMRGFVLALWLVDSLNVILMGHMLYYTFITRYGDPSVFSTPLWSLVAMVLSTAIVSFMVRGMYIKGIWHLSHEHPIITGVLALLSLFDFVCGIALSVKGFRVSEGELPDLKVYLYLNFASAVLADGAVAGTLFNLLRGARTGNARTDTALGRLMLYTVNTGLLTVADGGVALITFAIMPDNFVFLTPFMVLSHFYTNALFASLNSRTLIKSSDHVVSLQIPIQTVVQTRVDGSGSDNEDLKSQYSLAKAL</sequence>
<keyword evidence="1" id="KW-0812">Transmembrane</keyword>
<dbReference type="AlphaFoldDB" id="A0AAD7TXA6"/>
<feature type="transmembrane region" description="Helical" evidence="1">
    <location>
        <begin position="46"/>
        <end position="70"/>
    </location>
</feature>
<dbReference type="Pfam" id="PF20152">
    <property type="entry name" value="DUF6534"/>
    <property type="match status" value="1"/>
</dbReference>
<dbReference type="PANTHER" id="PTHR40465:SF1">
    <property type="entry name" value="DUF6534 DOMAIN-CONTAINING PROTEIN"/>
    <property type="match status" value="1"/>
</dbReference>
<accession>A0AAD7TXA6</accession>
<dbReference type="PANTHER" id="PTHR40465">
    <property type="entry name" value="CHROMOSOME 1, WHOLE GENOME SHOTGUN SEQUENCE"/>
    <property type="match status" value="1"/>
</dbReference>
<protein>
    <recommendedName>
        <fullName evidence="2">DUF6534 domain-containing protein</fullName>
    </recommendedName>
</protein>
<keyword evidence="4" id="KW-1185">Reference proteome</keyword>
<feature type="transmembrane region" description="Helical" evidence="1">
    <location>
        <begin position="225"/>
        <end position="244"/>
    </location>
</feature>
<comment type="caution">
    <text evidence="3">The sequence shown here is derived from an EMBL/GenBank/DDBJ whole genome shotgun (WGS) entry which is preliminary data.</text>
</comment>
<feature type="transmembrane region" description="Helical" evidence="1">
    <location>
        <begin position="82"/>
        <end position="104"/>
    </location>
</feature>
<evidence type="ECO:0000313" key="3">
    <source>
        <dbReference type="EMBL" id="KAJ8487786.1"/>
    </source>
</evidence>
<feature type="transmembrane region" description="Helical" evidence="1">
    <location>
        <begin position="197"/>
        <end position="219"/>
    </location>
</feature>
<evidence type="ECO:0000256" key="1">
    <source>
        <dbReference type="SAM" id="Phobius"/>
    </source>
</evidence>
<feature type="transmembrane region" description="Helical" evidence="1">
    <location>
        <begin position="156"/>
        <end position="177"/>
    </location>
</feature>
<organism evidence="3 4">
    <name type="scientific">Trametes cubensis</name>
    <dbReference type="NCBI Taxonomy" id="1111947"/>
    <lineage>
        <taxon>Eukaryota</taxon>
        <taxon>Fungi</taxon>
        <taxon>Dikarya</taxon>
        <taxon>Basidiomycota</taxon>
        <taxon>Agaricomycotina</taxon>
        <taxon>Agaricomycetes</taxon>
        <taxon>Polyporales</taxon>
        <taxon>Polyporaceae</taxon>
        <taxon>Trametes</taxon>
    </lineage>
</organism>
<gene>
    <name evidence="3" type="ORF">ONZ51_g3958</name>
</gene>
<dbReference type="InterPro" id="IPR045339">
    <property type="entry name" value="DUF6534"/>
</dbReference>